<feature type="compositionally biased region" description="Low complexity" evidence="1">
    <location>
        <begin position="304"/>
        <end position="323"/>
    </location>
</feature>
<accession>A0AAD3HM37</accession>
<feature type="compositionally biased region" description="Gly residues" evidence="1">
    <location>
        <begin position="430"/>
        <end position="439"/>
    </location>
</feature>
<organism evidence="2 3">
    <name type="scientific">Astrephomene gubernaculifera</name>
    <dbReference type="NCBI Taxonomy" id="47775"/>
    <lineage>
        <taxon>Eukaryota</taxon>
        <taxon>Viridiplantae</taxon>
        <taxon>Chlorophyta</taxon>
        <taxon>core chlorophytes</taxon>
        <taxon>Chlorophyceae</taxon>
        <taxon>CS clade</taxon>
        <taxon>Chlamydomonadales</taxon>
        <taxon>Astrephomenaceae</taxon>
        <taxon>Astrephomene</taxon>
    </lineage>
</organism>
<name>A0AAD3HM37_9CHLO</name>
<dbReference type="PANTHER" id="PTHR34094:SF1">
    <property type="entry name" value="PROTEIN FAM185A"/>
    <property type="match status" value="1"/>
</dbReference>
<feature type="region of interest" description="Disordered" evidence="1">
    <location>
        <begin position="298"/>
        <end position="323"/>
    </location>
</feature>
<dbReference type="EMBL" id="BMAR01000010">
    <property type="protein sequence ID" value="GFR45708.1"/>
    <property type="molecule type" value="Genomic_DNA"/>
</dbReference>
<keyword evidence="3" id="KW-1185">Reference proteome</keyword>
<dbReference type="AlphaFoldDB" id="A0AAD3HM37"/>
<comment type="caution">
    <text evidence="2">The sequence shown here is derived from an EMBL/GenBank/DDBJ whole genome shotgun (WGS) entry which is preliminary data.</text>
</comment>
<dbReference type="PANTHER" id="PTHR34094">
    <property type="match status" value="1"/>
</dbReference>
<protein>
    <recommendedName>
        <fullName evidence="4">Adhesin domain-containing protein</fullName>
    </recommendedName>
</protein>
<feature type="region of interest" description="Disordered" evidence="1">
    <location>
        <begin position="415"/>
        <end position="445"/>
    </location>
</feature>
<evidence type="ECO:0000256" key="1">
    <source>
        <dbReference type="SAM" id="MobiDB-lite"/>
    </source>
</evidence>
<evidence type="ECO:0008006" key="4">
    <source>
        <dbReference type="Google" id="ProtNLM"/>
    </source>
</evidence>
<reference evidence="2 3" key="1">
    <citation type="journal article" date="2021" name="Sci. Rep.">
        <title>Genome sequencing of the multicellular alga Astrephomene provides insights into convergent evolution of germ-soma differentiation.</title>
        <authorList>
            <person name="Yamashita S."/>
            <person name="Yamamoto K."/>
            <person name="Matsuzaki R."/>
            <person name="Suzuki S."/>
            <person name="Yamaguchi H."/>
            <person name="Hirooka S."/>
            <person name="Minakuchi Y."/>
            <person name="Miyagishima S."/>
            <person name="Kawachi M."/>
            <person name="Toyoda A."/>
            <person name="Nozaki H."/>
        </authorList>
    </citation>
    <scope>NUCLEOTIDE SEQUENCE [LARGE SCALE GENOMIC DNA]</scope>
    <source>
        <strain evidence="2 3">NIES-4017</strain>
    </source>
</reference>
<evidence type="ECO:0000313" key="3">
    <source>
        <dbReference type="Proteomes" id="UP001054857"/>
    </source>
</evidence>
<feature type="compositionally biased region" description="Low complexity" evidence="1">
    <location>
        <begin position="237"/>
        <end position="254"/>
    </location>
</feature>
<evidence type="ECO:0000313" key="2">
    <source>
        <dbReference type="EMBL" id="GFR45708.1"/>
    </source>
</evidence>
<gene>
    <name evidence="2" type="ORF">Agub_g7117</name>
</gene>
<feature type="region of interest" description="Disordered" evidence="1">
    <location>
        <begin position="236"/>
        <end position="255"/>
    </location>
</feature>
<dbReference type="Proteomes" id="UP001054857">
    <property type="component" value="Unassembled WGS sequence"/>
</dbReference>
<sequence>MDTSVHAACLRAPISASETTFNPGLGLTGPSTQTVPVVPGTCFRIMAPAGSGVQVNHVSGWTDVATLTEQSGRGWEVAAANEEAAGRIVYDVRPSGKPGVEVDASSSALGGNRAAAGAGARRAAGKGSETCTAGLVRLEIPEKYISLDISSTGGPVAVSRVVEGDLRVVSAGGAVTLGSVRGMRVEVDTATAATTAGNAHGASGAVKGGDVSGTNVSITASGPITVRRLVGGYMQLTTSTTPGSPTTSSSSSKTAVEGEVSVSAASEAINLGAVYGNVLRIRTDGGAVRIGTLDCGGGSGDSSGAGDANSSDSSSRSTATQSSTANGFGAQIMSYGGDVCLEGLEGVSEVDSGGGAIKVQLQSRLASAVLRSGGGNVELQLPAASSSSSSGLAIDLLEVRAAGRLSLQPELMREFKQLPPPPEGDTSSGGSSGNGGSGGQASRPASVHVWRAALLPEASQAQQAWGGRGGASAAAAATAAGAVSGGSADGGSASGGGGVVVVVDAGGGEVSVRRVSWMEAQMARMAAARGTAGSSGSRVGR</sequence>
<proteinExistence type="predicted"/>